<evidence type="ECO:0000256" key="1">
    <source>
        <dbReference type="SAM" id="MobiDB-lite"/>
    </source>
</evidence>
<reference evidence="2 3" key="1">
    <citation type="journal article" date="2018" name="Nat. Ecol. Evol.">
        <title>Pezizomycetes genomes reveal the molecular basis of ectomycorrhizal truffle lifestyle.</title>
        <authorList>
            <person name="Murat C."/>
            <person name="Payen T."/>
            <person name="Noel B."/>
            <person name="Kuo A."/>
            <person name="Morin E."/>
            <person name="Chen J."/>
            <person name="Kohler A."/>
            <person name="Krizsan K."/>
            <person name="Balestrini R."/>
            <person name="Da Silva C."/>
            <person name="Montanini B."/>
            <person name="Hainaut M."/>
            <person name="Levati E."/>
            <person name="Barry K.W."/>
            <person name="Belfiori B."/>
            <person name="Cichocki N."/>
            <person name="Clum A."/>
            <person name="Dockter R.B."/>
            <person name="Fauchery L."/>
            <person name="Guy J."/>
            <person name="Iotti M."/>
            <person name="Le Tacon F."/>
            <person name="Lindquist E.A."/>
            <person name="Lipzen A."/>
            <person name="Malagnac F."/>
            <person name="Mello A."/>
            <person name="Molinier V."/>
            <person name="Miyauchi S."/>
            <person name="Poulain J."/>
            <person name="Riccioni C."/>
            <person name="Rubini A."/>
            <person name="Sitrit Y."/>
            <person name="Splivallo R."/>
            <person name="Traeger S."/>
            <person name="Wang M."/>
            <person name="Zifcakova L."/>
            <person name="Wipf D."/>
            <person name="Zambonelli A."/>
            <person name="Paolocci F."/>
            <person name="Nowrousian M."/>
            <person name="Ottonello S."/>
            <person name="Baldrian P."/>
            <person name="Spatafora J.W."/>
            <person name="Henrissat B."/>
            <person name="Nagy L.G."/>
            <person name="Aury J.M."/>
            <person name="Wincker P."/>
            <person name="Grigoriev I.V."/>
            <person name="Bonfante P."/>
            <person name="Martin F.M."/>
        </authorList>
    </citation>
    <scope>NUCLEOTIDE SEQUENCE [LARGE SCALE GENOMIC DNA]</scope>
    <source>
        <strain evidence="2 3">RN42</strain>
    </source>
</reference>
<feature type="region of interest" description="Disordered" evidence="1">
    <location>
        <begin position="1"/>
        <end position="117"/>
    </location>
</feature>
<dbReference type="Proteomes" id="UP000275078">
    <property type="component" value="Unassembled WGS sequence"/>
</dbReference>
<dbReference type="EMBL" id="ML119952">
    <property type="protein sequence ID" value="RPA71266.1"/>
    <property type="molecule type" value="Genomic_DNA"/>
</dbReference>
<organism evidence="2 3">
    <name type="scientific">Ascobolus immersus RN42</name>
    <dbReference type="NCBI Taxonomy" id="1160509"/>
    <lineage>
        <taxon>Eukaryota</taxon>
        <taxon>Fungi</taxon>
        <taxon>Dikarya</taxon>
        <taxon>Ascomycota</taxon>
        <taxon>Pezizomycotina</taxon>
        <taxon>Pezizomycetes</taxon>
        <taxon>Pezizales</taxon>
        <taxon>Ascobolaceae</taxon>
        <taxon>Ascobolus</taxon>
    </lineage>
</organism>
<feature type="compositionally biased region" description="Basic and acidic residues" evidence="1">
    <location>
        <begin position="91"/>
        <end position="109"/>
    </location>
</feature>
<keyword evidence="3" id="KW-1185">Reference proteome</keyword>
<proteinExistence type="predicted"/>
<gene>
    <name evidence="2" type="ORF">BJ508DRAFT_336225</name>
</gene>
<protein>
    <submittedName>
        <fullName evidence="2">Uncharacterized protein</fullName>
    </submittedName>
</protein>
<dbReference type="AlphaFoldDB" id="A0A3N4HDE6"/>
<evidence type="ECO:0000313" key="3">
    <source>
        <dbReference type="Proteomes" id="UP000275078"/>
    </source>
</evidence>
<feature type="compositionally biased region" description="Basic and acidic residues" evidence="1">
    <location>
        <begin position="9"/>
        <end position="26"/>
    </location>
</feature>
<name>A0A3N4HDE6_ASCIM</name>
<feature type="compositionally biased region" description="Polar residues" evidence="1">
    <location>
        <begin position="27"/>
        <end position="36"/>
    </location>
</feature>
<sequence length="117" mass="13091">MSISRGGRGRHESELEADKRAQEGRETTTSVSSSLPNKLRPRRETDAIRPTNGLRMGETEEETDTDKRAPTERETEKTDKRALIEGVVRCQKADKRAPIEGESDARRPTNELQTGGE</sequence>
<feature type="compositionally biased region" description="Basic and acidic residues" evidence="1">
    <location>
        <begin position="65"/>
        <end position="83"/>
    </location>
</feature>
<accession>A0A3N4HDE6</accession>
<evidence type="ECO:0000313" key="2">
    <source>
        <dbReference type="EMBL" id="RPA71266.1"/>
    </source>
</evidence>